<reference evidence="3" key="3">
    <citation type="submission" date="2025-09" db="UniProtKB">
        <authorList>
            <consortium name="Ensembl"/>
        </authorList>
    </citation>
    <scope>IDENTIFICATION</scope>
</reference>
<keyword evidence="4" id="KW-1185">Reference proteome</keyword>
<dbReference type="GO" id="GO:0000775">
    <property type="term" value="C:chromosome, centromeric region"/>
    <property type="evidence" value="ECO:0007669"/>
    <property type="project" value="TreeGrafter"/>
</dbReference>
<dbReference type="InterPro" id="IPR039110">
    <property type="entry name" value="KNL2-like"/>
</dbReference>
<feature type="domain" description="Myb-like" evidence="2">
    <location>
        <begin position="631"/>
        <end position="673"/>
    </location>
</feature>
<dbReference type="GeneTree" id="ENSGT00390000007395"/>
<evidence type="ECO:0000313" key="4">
    <source>
        <dbReference type="Proteomes" id="UP000016665"/>
    </source>
</evidence>
<sequence>MFLSTAATPLQRNSPPWENGDQVEGRWRNGEAKHTELNEDRRELQPSDKAAAPAVEEAADTSPGTPSQCLCSRVLPSPVRIPRSQKLAGSPRVLLDRITYQPPGKARKEKNICLNSWRIKVLSGNTAICIEGKRKDMGQLLWHSSAVAERLTHTQVRTSTGAVYLLQGKIDSAAMRKEGFPHRFIKKFTFGFSRRWKEYVEEFLEERRRKERVPQSPQSSDGEENEQNDSVGGTDVLETAGGSAGNAKKRALRNSTYEVSPGNDENIFVTPKDSSRNNSRRVYTRSGRLVKPPLNFWCGQREFVDQYLNVTIKNGGVDYLSLMFSSQKPKKRTSLTSKKKKPQEDTRTTEEMPKSQSKGRSEDRGATARAESRAGSSRRDRHFLSDEEENDPGIEGTAAKSQLPARGSSSNTKVLNKHSSRALGAAQRAAGSAEQGHRSSLRSAKQQLPGQERVLPSQESPEQDEGEQSSEDPPLLIRRKNKSMLKPESQNWKPRSGSKSSGGDADKSCGQRTGKPNQNVLVRLSGPESSEESEPPSEGKTSSECSASLLAGQARRAQGSSSPARRLLQSDSESDSGKEQFHRKDRNARASRVAAGTAASSSARAAAAPAEHRRARGQKPLELFPRAADGWSEKELQKLHRAIAALPKHRSGFWQDVAMAVGSHSAQECQERYLQEQQGKGSKQQPRKTTSGKDPADKKEAVITAKVGTLKRKQQMREFLEQLPKDNHEDAFTATPFQSRRVQLPALRRSCDEDTEPFSLSELPLTPSSGLLPSVKTPQCQHISPGMLVPINRKDYDRHVFRMQKNTRGSRGTWDKVTKKSATAALGTPASCRTKRVSPAPVVGKLFTAETPDSSSEEQEDFYFSI</sequence>
<feature type="compositionally biased region" description="Basic and acidic residues" evidence="1">
    <location>
        <begin position="342"/>
        <end position="372"/>
    </location>
</feature>
<dbReference type="InterPro" id="IPR001005">
    <property type="entry name" value="SANT/Myb"/>
</dbReference>
<feature type="compositionally biased region" description="Low complexity" evidence="1">
    <location>
        <begin position="421"/>
        <end position="434"/>
    </location>
</feature>
<feature type="region of interest" description="Disordered" evidence="1">
    <location>
        <begin position="326"/>
        <end position="622"/>
    </location>
</feature>
<dbReference type="Pfam" id="PF09133">
    <property type="entry name" value="SANTA"/>
    <property type="match status" value="1"/>
</dbReference>
<dbReference type="Proteomes" id="UP000016665">
    <property type="component" value="Chromosome 5"/>
</dbReference>
<evidence type="ECO:0000259" key="2">
    <source>
        <dbReference type="PROSITE" id="PS50090"/>
    </source>
</evidence>
<dbReference type="InterPro" id="IPR015216">
    <property type="entry name" value="SANTA"/>
</dbReference>
<dbReference type="AlphaFoldDB" id="U3JG85"/>
<evidence type="ECO:0000313" key="3">
    <source>
        <dbReference type="Ensembl" id="ENSFALP00000001789.2"/>
    </source>
</evidence>
<feature type="region of interest" description="Disordered" evidence="1">
    <location>
        <begin position="665"/>
        <end position="702"/>
    </location>
</feature>
<dbReference type="CDD" id="cd00167">
    <property type="entry name" value="SANT"/>
    <property type="match status" value="1"/>
</dbReference>
<feature type="compositionally biased region" description="Acidic residues" evidence="1">
    <location>
        <begin position="461"/>
        <end position="470"/>
    </location>
</feature>
<dbReference type="PANTHER" id="PTHR16124:SF3">
    <property type="entry name" value="MIS18-BINDING PROTEIN 1"/>
    <property type="match status" value="1"/>
</dbReference>
<feature type="region of interest" description="Disordered" evidence="1">
    <location>
        <begin position="207"/>
        <end position="282"/>
    </location>
</feature>
<feature type="compositionally biased region" description="Polar residues" evidence="1">
    <location>
        <begin position="675"/>
        <end position="689"/>
    </location>
</feature>
<protein>
    <recommendedName>
        <fullName evidence="2">Myb-like domain-containing protein</fullName>
    </recommendedName>
</protein>
<dbReference type="Ensembl" id="ENSFALT00000001798.2">
    <property type="protein sequence ID" value="ENSFALP00000001789.2"/>
    <property type="gene ID" value="ENSFALG00000001716.2"/>
</dbReference>
<name>U3JG85_FICAL</name>
<feature type="compositionally biased region" description="Polar residues" evidence="1">
    <location>
        <begin position="1"/>
        <end position="16"/>
    </location>
</feature>
<organism evidence="3 4">
    <name type="scientific">Ficedula albicollis</name>
    <name type="common">Collared flycatcher</name>
    <name type="synonym">Muscicapa albicollis</name>
    <dbReference type="NCBI Taxonomy" id="59894"/>
    <lineage>
        <taxon>Eukaryota</taxon>
        <taxon>Metazoa</taxon>
        <taxon>Chordata</taxon>
        <taxon>Craniata</taxon>
        <taxon>Vertebrata</taxon>
        <taxon>Euteleostomi</taxon>
        <taxon>Archelosauria</taxon>
        <taxon>Archosauria</taxon>
        <taxon>Dinosauria</taxon>
        <taxon>Saurischia</taxon>
        <taxon>Theropoda</taxon>
        <taxon>Coelurosauria</taxon>
        <taxon>Aves</taxon>
        <taxon>Neognathae</taxon>
        <taxon>Neoaves</taxon>
        <taxon>Telluraves</taxon>
        <taxon>Australaves</taxon>
        <taxon>Passeriformes</taxon>
        <taxon>Muscicapidae</taxon>
        <taxon>Ficedula</taxon>
    </lineage>
</organism>
<reference evidence="3 4" key="1">
    <citation type="journal article" date="2012" name="Nature">
        <title>The genomic landscape of species divergence in Ficedula flycatchers.</title>
        <authorList>
            <person name="Ellegren H."/>
            <person name="Smeds L."/>
            <person name="Burri R."/>
            <person name="Olason P.I."/>
            <person name="Backstrom N."/>
            <person name="Kawakami T."/>
            <person name="Kunstner A."/>
            <person name="Makinen H."/>
            <person name="Nadachowska-Brzyska K."/>
            <person name="Qvarnstrom A."/>
            <person name="Uebbing S."/>
            <person name="Wolf J.B."/>
        </authorList>
    </citation>
    <scope>NUCLEOTIDE SEQUENCE [LARGE SCALE GENOMIC DNA]</scope>
</reference>
<proteinExistence type="predicted"/>
<feature type="region of interest" description="Disordered" evidence="1">
    <location>
        <begin position="1"/>
        <end position="69"/>
    </location>
</feature>
<dbReference type="Gene3D" id="1.10.10.60">
    <property type="entry name" value="Homeodomain-like"/>
    <property type="match status" value="1"/>
</dbReference>
<reference evidence="3" key="2">
    <citation type="submission" date="2025-08" db="UniProtKB">
        <authorList>
            <consortium name="Ensembl"/>
        </authorList>
    </citation>
    <scope>IDENTIFICATION</scope>
</reference>
<dbReference type="SUPFAM" id="SSF46689">
    <property type="entry name" value="Homeodomain-like"/>
    <property type="match status" value="1"/>
</dbReference>
<accession>U3JG85</accession>
<feature type="compositionally biased region" description="Low complexity" evidence="1">
    <location>
        <begin position="590"/>
        <end position="609"/>
    </location>
</feature>
<dbReference type="PROSITE" id="PS50090">
    <property type="entry name" value="MYB_LIKE"/>
    <property type="match status" value="1"/>
</dbReference>
<dbReference type="SMART" id="SM00717">
    <property type="entry name" value="SANT"/>
    <property type="match status" value="1"/>
</dbReference>
<gene>
    <name evidence="3" type="primary">MIS18BP1</name>
</gene>
<feature type="compositionally biased region" description="Basic and acidic residues" evidence="1">
    <location>
        <begin position="23"/>
        <end position="46"/>
    </location>
</feature>
<evidence type="ECO:0000256" key="1">
    <source>
        <dbReference type="SAM" id="MobiDB-lite"/>
    </source>
</evidence>
<feature type="compositionally biased region" description="Basic residues" evidence="1">
    <location>
        <begin position="328"/>
        <end position="341"/>
    </location>
</feature>
<dbReference type="PANTHER" id="PTHR16124">
    <property type="entry name" value="MIS18-BINDING PROTEIN 1"/>
    <property type="match status" value="1"/>
</dbReference>
<dbReference type="InterPro" id="IPR009057">
    <property type="entry name" value="Homeodomain-like_sf"/>
</dbReference>